<dbReference type="GO" id="GO:0000285">
    <property type="term" value="F:1-phosphatidylinositol-3-phosphate 5-kinase activity"/>
    <property type="evidence" value="ECO:0007669"/>
    <property type="project" value="UniProtKB-EC"/>
</dbReference>
<dbReference type="InterPro" id="IPR002498">
    <property type="entry name" value="PInositol-4-P-4/5-kinase_core"/>
</dbReference>
<feature type="compositionally biased region" description="Basic and acidic residues" evidence="10">
    <location>
        <begin position="1213"/>
        <end position="1224"/>
    </location>
</feature>
<evidence type="ECO:0000313" key="12">
    <source>
        <dbReference type="EMBL" id="RXW24557.1"/>
    </source>
</evidence>
<keyword evidence="7" id="KW-0689">Ribosomal protein</keyword>
<dbReference type="STRING" id="2316362.A0A4Q2DVT6"/>
<dbReference type="Gene3D" id="3.30.810.10">
    <property type="entry name" value="2-Layer Sandwich"/>
    <property type="match status" value="1"/>
</dbReference>
<dbReference type="CDD" id="cd03334">
    <property type="entry name" value="Fab1_TCP"/>
    <property type="match status" value="1"/>
</dbReference>
<comment type="caution">
    <text evidence="12">The sequence shown here is derived from an EMBL/GenBank/DDBJ whole genome shotgun (WGS) entry which is preliminary data.</text>
</comment>
<dbReference type="CDD" id="cd17300">
    <property type="entry name" value="PIPKc_PIKfyve"/>
    <property type="match status" value="1"/>
</dbReference>
<feature type="compositionally biased region" description="Polar residues" evidence="10">
    <location>
        <begin position="1247"/>
        <end position="1257"/>
    </location>
</feature>
<dbReference type="SUPFAM" id="SSF56104">
    <property type="entry name" value="SAICAR synthase-like"/>
    <property type="match status" value="1"/>
</dbReference>
<dbReference type="FunFam" id="3.50.7.10:FF:000007">
    <property type="entry name" value="1-phosphatidylinositol 3-phosphate 5-kinase isoform X1"/>
    <property type="match status" value="1"/>
</dbReference>
<evidence type="ECO:0000256" key="2">
    <source>
        <dbReference type="ARBA" id="ARBA00012009"/>
    </source>
</evidence>
<proteinExistence type="inferred from homology"/>
<feature type="compositionally biased region" description="Basic and acidic residues" evidence="10">
    <location>
        <begin position="1261"/>
        <end position="1277"/>
    </location>
</feature>
<feature type="region of interest" description="Disordered" evidence="10">
    <location>
        <begin position="90"/>
        <end position="110"/>
    </location>
</feature>
<accession>A0A4Q2DVT6</accession>
<keyword evidence="6 9" id="KW-0067">ATP-binding</keyword>
<dbReference type="Gene3D" id="3.40.50.790">
    <property type="match status" value="1"/>
</dbReference>
<feature type="compositionally biased region" description="Acidic residues" evidence="10">
    <location>
        <begin position="1556"/>
        <end position="1577"/>
    </location>
</feature>
<protein>
    <recommendedName>
        <fullName evidence="2">1-phosphatidylinositol-3-phosphate 5-kinase</fullName>
        <ecNumber evidence="2">2.7.1.150</ecNumber>
    </recommendedName>
</protein>
<comment type="similarity">
    <text evidence="1">Belongs to the universal ribosomal protein uL1 family.</text>
</comment>
<feature type="compositionally biased region" description="Acidic residues" evidence="10">
    <location>
        <begin position="603"/>
        <end position="618"/>
    </location>
</feature>
<dbReference type="InterPro" id="IPR002423">
    <property type="entry name" value="Cpn60/GroEL/TCP-1"/>
</dbReference>
<dbReference type="InterPro" id="IPR027483">
    <property type="entry name" value="PInositol-4-P-4/5-kinase_C_sf"/>
</dbReference>
<feature type="compositionally biased region" description="Polar residues" evidence="10">
    <location>
        <begin position="1481"/>
        <end position="1490"/>
    </location>
</feature>
<evidence type="ECO:0000256" key="10">
    <source>
        <dbReference type="SAM" id="MobiDB-lite"/>
    </source>
</evidence>
<dbReference type="Gene3D" id="3.30.190.20">
    <property type="match status" value="1"/>
</dbReference>
<keyword evidence="4 9" id="KW-0547">Nucleotide-binding</keyword>
<dbReference type="InterPro" id="IPR023674">
    <property type="entry name" value="Ribosomal_uL1-like"/>
</dbReference>
<evidence type="ECO:0000256" key="3">
    <source>
        <dbReference type="ARBA" id="ARBA00022679"/>
    </source>
</evidence>
<dbReference type="FunFam" id="3.30.810.10:FF:000001">
    <property type="entry name" value="1-phosphatidylinositol 3-phosphate 5-kinase FAB1"/>
    <property type="match status" value="1"/>
</dbReference>
<evidence type="ECO:0000256" key="9">
    <source>
        <dbReference type="PROSITE-ProRule" id="PRU00781"/>
    </source>
</evidence>
<evidence type="ECO:0000256" key="6">
    <source>
        <dbReference type="ARBA" id="ARBA00022840"/>
    </source>
</evidence>
<dbReference type="SUPFAM" id="SSF52029">
    <property type="entry name" value="GroEL apical domain-like"/>
    <property type="match status" value="1"/>
</dbReference>
<dbReference type="PANTHER" id="PTHR45748">
    <property type="entry name" value="1-PHOSPHATIDYLINOSITOL 3-PHOSPHATE 5-KINASE-RELATED"/>
    <property type="match status" value="1"/>
</dbReference>
<dbReference type="GO" id="GO:0010008">
    <property type="term" value="C:endosome membrane"/>
    <property type="evidence" value="ECO:0007669"/>
    <property type="project" value="TreeGrafter"/>
</dbReference>
<feature type="compositionally biased region" description="Polar residues" evidence="10">
    <location>
        <begin position="1282"/>
        <end position="1293"/>
    </location>
</feature>
<feature type="compositionally biased region" description="Polar residues" evidence="10">
    <location>
        <begin position="95"/>
        <end position="106"/>
    </location>
</feature>
<feature type="compositionally biased region" description="Basic and acidic residues" evidence="10">
    <location>
        <begin position="1509"/>
        <end position="1522"/>
    </location>
</feature>
<keyword evidence="8" id="KW-0687">Ribonucleoprotein</keyword>
<dbReference type="GO" id="GO:0005524">
    <property type="term" value="F:ATP binding"/>
    <property type="evidence" value="ECO:0007669"/>
    <property type="project" value="UniProtKB-UniRule"/>
</dbReference>
<dbReference type="InterPro" id="IPR044769">
    <property type="entry name" value="PIKfyve_PIPKc"/>
</dbReference>
<evidence type="ECO:0000256" key="5">
    <source>
        <dbReference type="ARBA" id="ARBA00022777"/>
    </source>
</evidence>
<keyword evidence="5 9" id="KW-0418">Kinase</keyword>
<dbReference type="Pfam" id="PF00118">
    <property type="entry name" value="Cpn60_TCP1"/>
    <property type="match status" value="1"/>
</dbReference>
<dbReference type="FunFam" id="3.40.50.790:FF:000001">
    <property type="entry name" value="50S ribosomal protein L1"/>
    <property type="match status" value="1"/>
</dbReference>
<dbReference type="Proteomes" id="UP000290288">
    <property type="component" value="Unassembled WGS sequence"/>
</dbReference>
<evidence type="ECO:0000313" key="13">
    <source>
        <dbReference type="Proteomes" id="UP000290288"/>
    </source>
</evidence>
<sequence>MRKIRGEEITGWMTRMQRSVMTAGAYLPLGGESTIAEFVIFCSRCASNVIKGLRFGHDGMIRVCNLCLEKLAIVDETDDDDRRSVVSSTFPAHQLGQSNPPGRQPSSPFPVAGLFGRPDEPFNLFSITGNRPSVYGYGSEGTDSRPMSPYFIDGVEPPWETAHDNPAPFRRAMSDDDGDSNGLPSSMPQDENATSPKSGIDIPSKPLHVDVSVSSIQFPLASPELDSPRPESRNRVSIPFYGEYEPGTPFIRSRVHSRLDAIATAGEPGWRTRRESLAYKDELNSASDRHLQVMLNQMLTIEGIPNIMEWQGVLLRLALQISKDTTFTTLPLRQGQDMDVRRYVKIKKIPGGKPKDSEYVQGAVITKNVAHKQMSRHLNNPRVMLVTFPLEFHRVEGQYMHFGQIVRQEKEYLTNLASRIAALRPHVVLVEKSVSRIALDALAKHNIAVARTVKPSAIHTIARMTQGDVFSSMDKLALEPRLGHCRRFKIQTFDHHLIPGQRKTYMRFEGCSPDMGCTILLRGGNIETLRKIKKVTRFLIFIVRNLKLEFHLWKDTVIDLEATPANGNHRHPSNHSLPSLPLSLSTASIVKPAATSRAKIEPVDDEDEKEPGVVDEDAEQKRLSTRIEDALEPYQKTFLSVSATLRFPAPYPIQQMKDLDDELIASKRAWEDEVIRSEEQIQVKHQQEATVTPAAIITTVHDLEQQQEQASLEPEDISAQIEALPSSHLVATPLADDSYPMFRSPGPMEEGESYFPPMNSAAPTINLLSAPAVKPEEKAPLKTVDDIALQSRYSLVKSKHEEHRRIWEWYLRKNRDDFVVEKYQCISWREYTIPVDGLETNRPCFPPTLQYLTFYGENDLTLGQFIEKSVADTLVQFLDPKAICQGKACDQPLARHGKVFVHNSTRTFFFVEQWDKQIVNVKSGRSAYYPPELVATWTVCRKCGGATPLIPVSEEVLRYSFAKFLEAYFYPADVKLVSGAGCQHNIYQHHVRFFANKGMTIRFQTDPITLQELVFPPFRIHVPPETQLEIKNREFNLLHQRNNRWYSGLIDDLKKYAIEASTGDEESDARLLNEINTLIGKAEVERGDVIRLINKIYKESALTDTLALNQVHAYRQDKIVAWQMDFDKLPRLRASQTDSRSSKRTSAFGSMRAILKYDLTGAFSDSHFHSSNVSEAEEDPRKPRRPTGDSFASSASDVSESESASRSTLTKSSELEKKPEEINEKLPLSASEVPSLEVTASDAPSDDTPSQADTPATPSAEIKESDADKAESERQDSDPESDSTIGAAQNNAPRGTIKARKLQVPDLPATEVPVSRLSRLPRRTQQAQPNVAELVRKYSDYIPPQGVQELTKTAFPPRSNTMSESEQEYPTSSIQRRTGPRNRTKHLIARKPSTSDFEQGYAANVAPRLPRSRRLASGAAGGFEAQVSSSGRPSPDKRSSYSKSKHKEVPSRQSSPTRRLPRERPSKIRVPSFAKDKLPSRTPSVAPSKSSLRRPMPSTPGNKVSNIAKHFERLGRDSDRAKSKYTVLRLGGKRARPVASARAKVEVLDSIKDAIRDEDESESSDSSEADDEGDGMEEQLPPNPPPKSPVDEVEQPQGSATTEEPDTPVPETPASEVTTPSTASTVADESGTSQELTVPPAQDATTNPPSPFLQPPKSKNEPAFTPPMSMSDSELGADQRISILKALSGLWPQQPHQFDDPFGDPEHIFRDSDMVVRLDEPTSIIALALNSPQYREMLARSRADKQKTGKADPTLLEGTEAFMPDDGSVAESTSTWGVVNVDAVESIDPTEDPRSFSSKLPWAITFESGGLTISCTVLYPEQFDAIRRMFDCEKSIVESLARCVKWKAGGGKSGSAFLKTQDDRFIAKELSKPELQTMETFAPSYFDYMSSAVAGNRPTLLAKVFGCYKLTFKRTGKDRGSGKSKSTQMNLLVMENLFYNRRFARIYDLKGSTRNRHVQPTGQENEVLLDENLVEAAHTNPFYLREHSKRILRGALYNDSKFLADINVMDYSLVCGVDSKNNELVLGIVDYIRTYTWDKNLESKVKEFTFLGGAKGEPTIVTPKQYRQRFLSAMERYFPLSFSAWRQFSSTPAVQYKRDDGPKRREPSKKALAAKVKRRAALASKLDEKEEKLALTEAIQVLRAVEVASPSAIYELCVKTEVGNGIAVPKGRVSLPREAKPSKEEKILVFAEGKQADEARKAGADVVGGPELIDAVLNNRIRPTTVLCTPDLIRTITPRLGRFLGPLGLMPSERRGTVLEDVAGYLQRLRGTSEWRADRAGTIRTPIAVMHFPVEDVVKNIRHFLMSVKKATGNIRDEADRNRPKHLGPKPVTPIKKVILSSRQGPGIRIADI</sequence>
<dbReference type="Pfam" id="PF01504">
    <property type="entry name" value="PIP5K"/>
    <property type="match status" value="1"/>
</dbReference>
<feature type="compositionally biased region" description="Low complexity" evidence="10">
    <location>
        <begin position="1189"/>
        <end position="1207"/>
    </location>
</feature>
<evidence type="ECO:0000256" key="1">
    <source>
        <dbReference type="ARBA" id="ARBA00010531"/>
    </source>
</evidence>
<dbReference type="GO" id="GO:0000329">
    <property type="term" value="C:fungal-type vacuole membrane"/>
    <property type="evidence" value="ECO:0007669"/>
    <property type="project" value="TreeGrafter"/>
</dbReference>
<keyword evidence="13" id="KW-1185">Reference proteome</keyword>
<evidence type="ECO:0000259" key="11">
    <source>
        <dbReference type="PROSITE" id="PS51455"/>
    </source>
</evidence>
<feature type="compositionally biased region" description="Basic residues" evidence="10">
    <location>
        <begin position="1378"/>
        <end position="1389"/>
    </location>
</feature>
<feature type="compositionally biased region" description="Polar residues" evidence="10">
    <location>
        <begin position="1358"/>
        <end position="1376"/>
    </location>
</feature>
<feature type="compositionally biased region" description="Polar residues" evidence="10">
    <location>
        <begin position="1615"/>
        <end position="1636"/>
    </location>
</feature>
<feature type="compositionally biased region" description="Basic and acidic residues" evidence="10">
    <location>
        <begin position="1543"/>
        <end position="1555"/>
    </location>
</feature>
<dbReference type="InterPro" id="IPR016095">
    <property type="entry name" value="Ribosomal_uL1_3-a/b-sand"/>
</dbReference>
<dbReference type="EMBL" id="SDEE01000017">
    <property type="protein sequence ID" value="RXW24557.1"/>
    <property type="molecule type" value="Genomic_DNA"/>
</dbReference>
<keyword evidence="3 9" id="KW-0808">Transferase</keyword>
<feature type="region of interest" description="Disordered" evidence="10">
    <location>
        <begin position="1170"/>
        <end position="1328"/>
    </location>
</feature>
<dbReference type="InterPro" id="IPR027409">
    <property type="entry name" value="GroEL-like_apical_dom_sf"/>
</dbReference>
<feature type="region of interest" description="Disordered" evidence="10">
    <location>
        <begin position="595"/>
        <end position="620"/>
    </location>
</feature>
<dbReference type="Gene3D" id="3.50.7.10">
    <property type="entry name" value="GroEL"/>
    <property type="match status" value="1"/>
</dbReference>
<dbReference type="InterPro" id="IPR027484">
    <property type="entry name" value="PInositol-4-P-5-kinase_N"/>
</dbReference>
<feature type="compositionally biased region" description="Polar residues" evidence="10">
    <location>
        <begin position="182"/>
        <end position="197"/>
    </location>
</feature>
<dbReference type="PANTHER" id="PTHR45748:SF7">
    <property type="entry name" value="1-PHOSPHATIDYLINOSITOL 3-PHOSPHATE 5-KINASE-RELATED"/>
    <property type="match status" value="1"/>
</dbReference>
<name>A0A4Q2DVT6_9AGAR</name>
<evidence type="ECO:0000256" key="8">
    <source>
        <dbReference type="ARBA" id="ARBA00023274"/>
    </source>
</evidence>
<dbReference type="Gene3D" id="3.30.800.10">
    <property type="entry name" value="Phosphatidylinositol Phosphate Kinase II Beta"/>
    <property type="match status" value="1"/>
</dbReference>
<feature type="region of interest" description="Disordered" evidence="10">
    <location>
        <begin position="156"/>
        <end position="205"/>
    </location>
</feature>
<dbReference type="SUPFAM" id="SSF56808">
    <property type="entry name" value="Ribosomal protein L1"/>
    <property type="match status" value="1"/>
</dbReference>
<dbReference type="CDD" id="cd00403">
    <property type="entry name" value="Ribosomal_L1"/>
    <property type="match status" value="1"/>
</dbReference>
<dbReference type="EC" id="2.7.1.150" evidence="2"/>
<evidence type="ECO:0000256" key="7">
    <source>
        <dbReference type="ARBA" id="ARBA00022980"/>
    </source>
</evidence>
<dbReference type="GO" id="GO:0046854">
    <property type="term" value="P:phosphatidylinositol phosphate biosynthetic process"/>
    <property type="evidence" value="ECO:0007669"/>
    <property type="project" value="TreeGrafter"/>
</dbReference>
<gene>
    <name evidence="12" type="ORF">EST38_g1293</name>
</gene>
<dbReference type="GO" id="GO:1990904">
    <property type="term" value="C:ribonucleoprotein complex"/>
    <property type="evidence" value="ECO:0007669"/>
    <property type="project" value="UniProtKB-KW"/>
</dbReference>
<dbReference type="SMART" id="SM00330">
    <property type="entry name" value="PIPKc"/>
    <property type="match status" value="1"/>
</dbReference>
<dbReference type="Pfam" id="PF00687">
    <property type="entry name" value="Ribosomal_L1"/>
    <property type="match status" value="1"/>
</dbReference>
<organism evidence="12 13">
    <name type="scientific">Candolleomyces aberdarensis</name>
    <dbReference type="NCBI Taxonomy" id="2316362"/>
    <lineage>
        <taxon>Eukaryota</taxon>
        <taxon>Fungi</taxon>
        <taxon>Dikarya</taxon>
        <taxon>Basidiomycota</taxon>
        <taxon>Agaricomycotina</taxon>
        <taxon>Agaricomycetes</taxon>
        <taxon>Agaricomycetidae</taxon>
        <taxon>Agaricales</taxon>
        <taxon>Agaricineae</taxon>
        <taxon>Psathyrellaceae</taxon>
        <taxon>Candolleomyces</taxon>
    </lineage>
</organism>
<feature type="domain" description="PIPK" evidence="11">
    <location>
        <begin position="1751"/>
        <end position="2078"/>
    </location>
</feature>
<evidence type="ECO:0000256" key="4">
    <source>
        <dbReference type="ARBA" id="ARBA00022741"/>
    </source>
</evidence>
<dbReference type="GO" id="GO:0005840">
    <property type="term" value="C:ribosome"/>
    <property type="evidence" value="ECO:0007669"/>
    <property type="project" value="UniProtKB-KW"/>
</dbReference>
<dbReference type="PROSITE" id="PS51455">
    <property type="entry name" value="PIPK"/>
    <property type="match status" value="1"/>
</dbReference>
<reference evidence="12 13" key="1">
    <citation type="submission" date="2019-01" db="EMBL/GenBank/DDBJ databases">
        <title>Draft genome sequence of Psathyrella aberdarensis IHI B618.</title>
        <authorList>
            <person name="Buettner E."/>
            <person name="Kellner H."/>
        </authorList>
    </citation>
    <scope>NUCLEOTIDE SEQUENCE [LARGE SCALE GENOMIC DNA]</scope>
    <source>
        <strain evidence="12 13">IHI B618</strain>
    </source>
</reference>
<dbReference type="InterPro" id="IPR028364">
    <property type="entry name" value="Ribosomal_uL1/biogenesis"/>
</dbReference>
<dbReference type="OrthoDB" id="158357at2759"/>
<feature type="region of interest" description="Disordered" evidence="10">
    <location>
        <begin position="1347"/>
        <end position="1673"/>
    </location>
</feature>